<name>A0A819QMZ2_9BILA</name>
<sequence>MVRKKSVASKVKKRKEAYKRQVKADAIPSDCVNFVNKDMQAISSDVIKVKDQFDDYKIIKDIIKKLVSKVSRLDNERKRQLQIRKQKRMSETASSNARSVLKHTRQSIWFRKKYRHNILFREQKNERVTKYFRNNYHNNNDFREKEKARIQTHISVKYRSNRNFRVENNERAKIHILNKYYNNIDFRNGVKSKAKMHFLNKYYNNIQFRNKVKSKAKMHFLNKYYNNIQFRNKVKSKANVHILNKYHNNSKFRNEYKARMNIQVSKRYKSDKSIRLRMIQCALNWYQNNNTLIRKNSRRLYNQRRRIFKKYTIIQSHKCTIKHRDLYINSLNRFRQIIREGPDYICISCRLALFRNQVLPFVEEKYIKQNMLFEIKNHIQSYFNYSSLRERKWICKLCSDKIKKRQMPSRAIVNKLEVSEIPSELKKLNNLEKHLIALRLPFLKIVNLTSGKLSSRLAQKGTKGPLHCVPSDVQDTVTTLPRPVDKSMMVRLQLKRRLKYKAVWEEQLINPNDIRDALFILTKMHPAYKNIKINEIHENYLTSDQEKILENNTDLTVETMDVDAIEQENLIEEVEVSNETRLKALALGDIDNSINSDEEIDEDDKDIRTKYNIGTDSCTQPCDFNDFLVFDKEPCVVAPAEKNKLSSLLTDKTIEALAFPHLFPDGQGSYDEEREIDLKWKEYCKARLFSSDSRFAADSSYIFYLQYLGDLKQVYSGINIAFRKKLPMSAKQSLDEMQMKFLMNKDMIYRHLQSVRGSPQYWHQRLKDLFGMTRQLGFPTFFITLSCADLRWKEFVDTFIRHTGLPVKESYTFEEKTKLLRANPVLAARLFERRFMSFMNLFIKSGAWCVGNVKDWFARIEMQLRGSPHSHMPIWVEGAPKYNGPQTDEKTREEIVKFCDKYITTRFPSLDEDAELHNSIKEVQTHSRNHSKRCLKYHKTLCVFGFPRSVSRRTFICEPIKVDNDDEKQRCKKIK</sequence>
<accession>A0A819QMZ2</accession>
<dbReference type="Proteomes" id="UP000663823">
    <property type="component" value="Unassembled WGS sequence"/>
</dbReference>
<reference evidence="3" key="1">
    <citation type="submission" date="2021-02" db="EMBL/GenBank/DDBJ databases">
        <authorList>
            <person name="Nowell W R."/>
        </authorList>
    </citation>
    <scope>NUCLEOTIDE SEQUENCE</scope>
</reference>
<dbReference type="Pfam" id="PF14214">
    <property type="entry name" value="Helitron_like_N"/>
    <property type="match status" value="1"/>
</dbReference>
<comment type="caution">
    <text evidence="3">The sequence shown here is derived from an EMBL/GenBank/DDBJ whole genome shotgun (WGS) entry which is preliminary data.</text>
</comment>
<organism evidence="3 4">
    <name type="scientific">Rotaria sordida</name>
    <dbReference type="NCBI Taxonomy" id="392033"/>
    <lineage>
        <taxon>Eukaryota</taxon>
        <taxon>Metazoa</taxon>
        <taxon>Spiralia</taxon>
        <taxon>Gnathifera</taxon>
        <taxon>Rotifera</taxon>
        <taxon>Eurotatoria</taxon>
        <taxon>Bdelloidea</taxon>
        <taxon>Philodinida</taxon>
        <taxon>Philodinidae</taxon>
        <taxon>Rotaria</taxon>
    </lineage>
</organism>
<dbReference type="InterPro" id="IPR046700">
    <property type="entry name" value="DUF6570"/>
</dbReference>
<protein>
    <recommendedName>
        <fullName evidence="5">Helitron helicase-like domain-containing protein</fullName>
    </recommendedName>
</protein>
<evidence type="ECO:0008006" key="5">
    <source>
        <dbReference type="Google" id="ProtNLM"/>
    </source>
</evidence>
<gene>
    <name evidence="3" type="ORF">OTI717_LOCUS30415</name>
</gene>
<dbReference type="Pfam" id="PF20209">
    <property type="entry name" value="DUF6570"/>
    <property type="match status" value="1"/>
</dbReference>
<evidence type="ECO:0000313" key="3">
    <source>
        <dbReference type="EMBL" id="CAF4026736.1"/>
    </source>
</evidence>
<feature type="domain" description="DUF6570" evidence="2">
    <location>
        <begin position="404"/>
        <end position="535"/>
    </location>
</feature>
<feature type="domain" description="Helitron helicase-like" evidence="1">
    <location>
        <begin position="735"/>
        <end position="872"/>
    </location>
</feature>
<evidence type="ECO:0000259" key="2">
    <source>
        <dbReference type="Pfam" id="PF20209"/>
    </source>
</evidence>
<proteinExistence type="predicted"/>
<dbReference type="AlphaFoldDB" id="A0A819QMZ2"/>
<evidence type="ECO:0000313" key="4">
    <source>
        <dbReference type="Proteomes" id="UP000663823"/>
    </source>
</evidence>
<dbReference type="InterPro" id="IPR025476">
    <property type="entry name" value="Helitron_helicase-like"/>
</dbReference>
<dbReference type="EMBL" id="CAJOAX010008152">
    <property type="protein sequence ID" value="CAF4026736.1"/>
    <property type="molecule type" value="Genomic_DNA"/>
</dbReference>
<evidence type="ECO:0000259" key="1">
    <source>
        <dbReference type="Pfam" id="PF14214"/>
    </source>
</evidence>